<dbReference type="Proteomes" id="UP001259982">
    <property type="component" value="Unassembled WGS sequence"/>
</dbReference>
<evidence type="ECO:0000256" key="1">
    <source>
        <dbReference type="ARBA" id="ARBA00044755"/>
    </source>
</evidence>
<accession>A0ABU3BBD6</accession>
<comment type="similarity">
    <text evidence="1">Belongs to the bactofilin family.</text>
</comment>
<comment type="caution">
    <text evidence="3">The sequence shown here is derived from an EMBL/GenBank/DDBJ whole genome shotgun (WGS) entry which is preliminary data.</text>
</comment>
<evidence type="ECO:0000313" key="4">
    <source>
        <dbReference type="Proteomes" id="UP001259982"/>
    </source>
</evidence>
<dbReference type="EMBL" id="JAVRHY010000020">
    <property type="protein sequence ID" value="MDT0619778.1"/>
    <property type="molecule type" value="Genomic_DNA"/>
</dbReference>
<reference evidence="3 4" key="1">
    <citation type="submission" date="2023-09" db="EMBL/GenBank/DDBJ databases">
        <authorList>
            <person name="Rey-Velasco X."/>
        </authorList>
    </citation>
    <scope>NUCLEOTIDE SEQUENCE [LARGE SCALE GENOMIC DNA]</scope>
    <source>
        <strain evidence="3 4">P385</strain>
    </source>
</reference>
<protein>
    <submittedName>
        <fullName evidence="3">Polymer-forming cytoskeletal protein</fullName>
    </submittedName>
</protein>
<dbReference type="PANTHER" id="PTHR35024:SF4">
    <property type="entry name" value="POLYMER-FORMING CYTOSKELETAL PROTEIN"/>
    <property type="match status" value="1"/>
</dbReference>
<dbReference type="PANTHER" id="PTHR35024">
    <property type="entry name" value="HYPOTHETICAL CYTOSOLIC PROTEIN"/>
    <property type="match status" value="1"/>
</dbReference>
<sequence length="169" mass="17866">MWGNDKDRDEVPARSPKATNTVDTLIGRQTVITGDVAFTGGLHVDGKVKGKVMAESDKNAVLSVSESGTIEGDVRVPHIVLNGSIEGDVHADQRITLSAKAKVNGNVYYRLIEMTSGAMVNGQMVHEGAAEDKVAPLPDRAGDGAADPEEHSRAAGTLFDASREKKTSL</sequence>
<evidence type="ECO:0000313" key="3">
    <source>
        <dbReference type="EMBL" id="MDT0619778.1"/>
    </source>
</evidence>
<dbReference type="InterPro" id="IPR007607">
    <property type="entry name" value="BacA/B"/>
</dbReference>
<dbReference type="Pfam" id="PF04519">
    <property type="entry name" value="Bactofilin"/>
    <property type="match status" value="1"/>
</dbReference>
<gene>
    <name evidence="3" type="ORF">RM531_14970</name>
</gene>
<feature type="region of interest" description="Disordered" evidence="2">
    <location>
        <begin position="131"/>
        <end position="169"/>
    </location>
</feature>
<dbReference type="RefSeq" id="WP_311660430.1">
    <property type="nucleotide sequence ID" value="NZ_JAVRHY010000020.1"/>
</dbReference>
<keyword evidence="4" id="KW-1185">Reference proteome</keyword>
<organism evidence="3 4">
    <name type="scientific">Spectribacter acetivorans</name>
    <dbReference type="NCBI Taxonomy" id="3075603"/>
    <lineage>
        <taxon>Bacteria</taxon>
        <taxon>Pseudomonadati</taxon>
        <taxon>Pseudomonadota</taxon>
        <taxon>Gammaproteobacteria</taxon>
        <taxon>Salinisphaerales</taxon>
        <taxon>Salinisphaeraceae</taxon>
        <taxon>Spectribacter</taxon>
    </lineage>
</organism>
<evidence type="ECO:0000256" key="2">
    <source>
        <dbReference type="SAM" id="MobiDB-lite"/>
    </source>
</evidence>
<proteinExistence type="inferred from homology"/>
<name>A0ABU3BBD6_9GAMM</name>